<dbReference type="GO" id="GO:0005886">
    <property type="term" value="C:plasma membrane"/>
    <property type="evidence" value="ECO:0007669"/>
    <property type="project" value="UniProtKB-SubCell"/>
</dbReference>
<proteinExistence type="inferred from homology"/>
<feature type="region of interest" description="Disordered" evidence="13">
    <location>
        <begin position="858"/>
        <end position="883"/>
    </location>
</feature>
<dbReference type="EMBL" id="ADFV01075279">
    <property type="status" value="NOT_ANNOTATED_CDS"/>
    <property type="molecule type" value="Genomic_DNA"/>
</dbReference>
<keyword evidence="6" id="KW-0677">Repeat</keyword>
<dbReference type="GeneTree" id="ENSGT00940000159193"/>
<dbReference type="InterPro" id="IPR003961">
    <property type="entry name" value="FN3_dom"/>
</dbReference>
<dbReference type="SMART" id="SM00409">
    <property type="entry name" value="IG"/>
    <property type="match status" value="4"/>
</dbReference>
<evidence type="ECO:0000256" key="10">
    <source>
        <dbReference type="ARBA" id="ARBA00023180"/>
    </source>
</evidence>
<reference evidence="17" key="3">
    <citation type="submission" date="2025-09" db="UniProtKB">
        <authorList>
            <consortium name="Ensembl"/>
        </authorList>
    </citation>
    <scope>IDENTIFICATION</scope>
</reference>
<evidence type="ECO:0000256" key="2">
    <source>
        <dbReference type="ARBA" id="ARBA00009812"/>
    </source>
</evidence>
<dbReference type="CDD" id="cd05850">
    <property type="entry name" value="IgI_1_Contactin-2"/>
    <property type="match status" value="1"/>
</dbReference>
<evidence type="ECO:0000259" key="15">
    <source>
        <dbReference type="PROSITE" id="PS50835"/>
    </source>
</evidence>
<evidence type="ECO:0000256" key="11">
    <source>
        <dbReference type="ARBA" id="ARBA00023288"/>
    </source>
</evidence>
<dbReference type="InterPro" id="IPR036116">
    <property type="entry name" value="FN3_sf"/>
</dbReference>
<protein>
    <submittedName>
        <fullName evidence="17">Contactin 2</fullName>
    </submittedName>
</protein>
<dbReference type="GO" id="GO:0007411">
    <property type="term" value="P:axon guidance"/>
    <property type="evidence" value="ECO:0007669"/>
    <property type="project" value="TreeGrafter"/>
</dbReference>
<dbReference type="InterPro" id="IPR003598">
    <property type="entry name" value="Ig_sub2"/>
</dbReference>
<dbReference type="InterPro" id="IPR013098">
    <property type="entry name" value="Ig_I-set"/>
</dbReference>
<dbReference type="FunFam" id="2.60.40.10:FF:000005">
    <property type="entry name" value="Neuronal cell adhesion molecule"/>
    <property type="match status" value="1"/>
</dbReference>
<evidence type="ECO:0000256" key="8">
    <source>
        <dbReference type="ARBA" id="ARBA00023136"/>
    </source>
</evidence>
<evidence type="ECO:0000259" key="16">
    <source>
        <dbReference type="PROSITE" id="PS50853"/>
    </source>
</evidence>
<dbReference type="GO" id="GO:0098552">
    <property type="term" value="C:side of membrane"/>
    <property type="evidence" value="ECO:0007669"/>
    <property type="project" value="UniProtKB-KW"/>
</dbReference>
<dbReference type="Ensembl" id="ENSNLET00000018379.2">
    <property type="protein sequence ID" value="ENSNLEP00000017507.2"/>
    <property type="gene ID" value="ENSNLEG00000014386.3"/>
</dbReference>
<feature type="domain" description="Ig-like" evidence="15">
    <location>
        <begin position="129"/>
        <end position="219"/>
    </location>
</feature>
<evidence type="ECO:0000256" key="3">
    <source>
        <dbReference type="ARBA" id="ARBA00022475"/>
    </source>
</evidence>
<dbReference type="Pfam" id="PF13927">
    <property type="entry name" value="Ig_3"/>
    <property type="match status" value="3"/>
</dbReference>
<feature type="domain" description="Fibronectin type-III" evidence="16">
    <location>
        <begin position="779"/>
        <end position="874"/>
    </location>
</feature>
<gene>
    <name evidence="17" type="primary">CNTN2</name>
</gene>
<dbReference type="CDD" id="cd04969">
    <property type="entry name" value="Ig5_Contactin"/>
    <property type="match status" value="1"/>
</dbReference>
<feature type="chain" id="PRO_5014161881" evidence="14">
    <location>
        <begin position="31"/>
        <end position="1004"/>
    </location>
</feature>
<feature type="domain" description="Ig-like" evidence="15">
    <location>
        <begin position="473"/>
        <end position="567"/>
    </location>
</feature>
<keyword evidence="7" id="KW-0130">Cell adhesion</keyword>
<dbReference type="CDD" id="cd00063">
    <property type="entry name" value="FN3"/>
    <property type="match status" value="3"/>
</dbReference>
<sequence>MGTATRRKPHLLLVAAVALVSSSAWSSALGSPTTFGPVFEDQPLSVLFPEESTEEQVLLACRARASPPATYRWKMNGTEMKLEPGSRHQLVGGNLVIMNPTKAQDAGVYQCLASNPVGTVVSREAILRFGCETRGGPRHFGGGGEGPSTPWFPQTPRILGLSYRWLLNEFPNFIPTDGRHFVSQTTGNLYIARTNASDLGNYSCLATSHMDFSTKSVFSKFAQLNLAAEDTRLFAPSIKARFPAETYALVGQQVTLECFAFGNPVPRIKWRKVDGSLSPQWTTVEPTLQIPSVSFEDEGTYECEAENSKGRDTVQGRIIVQAQPEWLKVISDTEADIGSNLRWGCAAAGKPRPTVRWLRNGEPLASQVGDLKKLFFPTLAPDFRLNPVRRLIPAARGGEIIIPCQPRAAPKAVVLWSKGTEILVNSSRVTVTPDGTLIIRNISRSDEGKYTCFAENFMGKANSTGILSVRDATKITLAPSSADINLGDNLTLQCHASHDPTMDLTFTWTLDDFPIDFDKPGGHYRRTNVKETIGDLTILNAQLRHGGKYTCMAQTVVDSASKEATVLVRGPPGPPGGVVVRDIGDTTIQLNWSRGFDNHSPIAKYTLQARTPPAGKWKQVRTNPANIEGNAETAQVLGLTPWMDYEFRVIASNILGTGEPSGPSSKIRTKEAAPSVAPSGLSGGGGAPGELIVNWTPMSREYQNGDGFGYLLSFRRQGSTHWQTARVPGADAQYFVYSNESVRPYTPFEVKIRSYNRRGDGPESLTALVYSAEEEPRVAPTKVWAKGVSSSEMNVTWEPVQQDMNGILLGYEIRYWKAGDKEAAADRVRTAGLDTSARVSGLHSNTKYHVTVRAYNRAGTGPASPSANATTMKPPPQRPPGNISWTFSSSSLSIKWDPVVPFRNESAVTGYKMLYQNDLHLTPTLHLTGKNWIEIPVPEDIGHALVQIRTTGPGGDGIPAEVHIVRNGGTSMMVENMAVRPAPHPGTIVSHSVAMLILIGSLEL</sequence>
<dbReference type="FunFam" id="2.60.40.10:FF:000054">
    <property type="entry name" value="Contactin 1"/>
    <property type="match status" value="1"/>
</dbReference>
<keyword evidence="11" id="KW-0449">Lipoprotein</keyword>
<dbReference type="Gene3D" id="2.60.40.10">
    <property type="entry name" value="Immunoglobulins"/>
    <property type="match status" value="10"/>
</dbReference>
<dbReference type="EMBL" id="ADFV01075281">
    <property type="status" value="NOT_ANNOTATED_CDS"/>
    <property type="molecule type" value="Genomic_DNA"/>
</dbReference>
<dbReference type="InterPro" id="IPR003599">
    <property type="entry name" value="Ig_sub"/>
</dbReference>
<feature type="domain" description="Ig-like" evidence="15">
    <location>
        <begin position="236"/>
        <end position="319"/>
    </location>
</feature>
<keyword evidence="18" id="KW-1185">Reference proteome</keyword>
<feature type="region of interest" description="Disordered" evidence="13">
    <location>
        <begin position="658"/>
        <end position="683"/>
    </location>
</feature>
<dbReference type="GO" id="GO:0098632">
    <property type="term" value="F:cell-cell adhesion mediator activity"/>
    <property type="evidence" value="ECO:0007669"/>
    <property type="project" value="TreeGrafter"/>
</dbReference>
<dbReference type="EMBL" id="ADFV01075282">
    <property type="status" value="NOT_ANNOTATED_CDS"/>
    <property type="molecule type" value="Genomic_DNA"/>
</dbReference>
<evidence type="ECO:0000256" key="6">
    <source>
        <dbReference type="ARBA" id="ARBA00022737"/>
    </source>
</evidence>
<feature type="domain" description="Ig-like" evidence="15">
    <location>
        <begin position="324"/>
        <end position="468"/>
    </location>
</feature>
<dbReference type="Pfam" id="PF00041">
    <property type="entry name" value="fn3"/>
    <property type="match status" value="2"/>
</dbReference>
<dbReference type="Pfam" id="PF07679">
    <property type="entry name" value="I-set"/>
    <property type="match status" value="1"/>
</dbReference>
<dbReference type="HOGENOM" id="CLU_005756_0_0_1"/>
<dbReference type="PANTHER" id="PTHR44170:SF28">
    <property type="entry name" value="CONTACTIN-2"/>
    <property type="match status" value="1"/>
</dbReference>
<evidence type="ECO:0000256" key="7">
    <source>
        <dbReference type="ARBA" id="ARBA00022889"/>
    </source>
</evidence>
<feature type="domain" description="Fibronectin type-III" evidence="16">
    <location>
        <begin position="574"/>
        <end position="672"/>
    </location>
</feature>
<dbReference type="EMBL" id="ADFV01075283">
    <property type="status" value="NOT_ANNOTATED_CDS"/>
    <property type="molecule type" value="Genomic_DNA"/>
</dbReference>
<dbReference type="FunFam" id="2.60.40.10:FF:000028">
    <property type="entry name" value="Neuronal cell adhesion molecule"/>
    <property type="match status" value="1"/>
</dbReference>
<dbReference type="GO" id="GO:0030424">
    <property type="term" value="C:axon"/>
    <property type="evidence" value="ECO:0007669"/>
    <property type="project" value="TreeGrafter"/>
</dbReference>
<keyword evidence="4" id="KW-0336">GPI-anchor</keyword>
<dbReference type="InterPro" id="IPR007110">
    <property type="entry name" value="Ig-like_dom"/>
</dbReference>
<evidence type="ECO:0000256" key="14">
    <source>
        <dbReference type="SAM" id="SignalP"/>
    </source>
</evidence>
<dbReference type="CDD" id="cd05854">
    <property type="entry name" value="Ig6_Contactin-2"/>
    <property type="match status" value="1"/>
</dbReference>
<evidence type="ECO:0000256" key="1">
    <source>
        <dbReference type="ARBA" id="ARBA00004609"/>
    </source>
</evidence>
<dbReference type="SUPFAM" id="SSF48726">
    <property type="entry name" value="Immunoglobulin"/>
    <property type="match status" value="5"/>
</dbReference>
<dbReference type="InterPro" id="IPR013783">
    <property type="entry name" value="Ig-like_fold"/>
</dbReference>
<dbReference type="AlphaFoldDB" id="G1RW80"/>
<dbReference type="eggNOG" id="KOG3513">
    <property type="taxonomic scope" value="Eukaryota"/>
</dbReference>
<evidence type="ECO:0000313" key="18">
    <source>
        <dbReference type="Proteomes" id="UP000001073"/>
    </source>
</evidence>
<keyword evidence="5 14" id="KW-0732">Signal</keyword>
<feature type="signal peptide" evidence="14">
    <location>
        <begin position="1"/>
        <end position="30"/>
    </location>
</feature>
<feature type="domain" description="Fibronectin type-III" evidence="16">
    <location>
        <begin position="677"/>
        <end position="774"/>
    </location>
</feature>
<evidence type="ECO:0000256" key="12">
    <source>
        <dbReference type="ARBA" id="ARBA00023319"/>
    </source>
</evidence>
<name>G1RW80_NOMLE</name>
<dbReference type="FunFam" id="2.60.40.10:FF:000052">
    <property type="entry name" value="Contactin 1"/>
    <property type="match status" value="1"/>
</dbReference>
<keyword evidence="3" id="KW-1003">Cell membrane</keyword>
<keyword evidence="8" id="KW-0472">Membrane</keyword>
<dbReference type="FunFam" id="2.60.40.10:FF:000064">
    <property type="entry name" value="Contactin 1"/>
    <property type="match status" value="1"/>
</dbReference>
<evidence type="ECO:0000313" key="17">
    <source>
        <dbReference type="Ensembl" id="ENSNLEP00000017507.2"/>
    </source>
</evidence>
<dbReference type="Proteomes" id="UP000001073">
    <property type="component" value="Chromosome 5"/>
</dbReference>
<dbReference type="SMART" id="SM00408">
    <property type="entry name" value="IGc2"/>
    <property type="match status" value="5"/>
</dbReference>
<evidence type="ECO:0000256" key="9">
    <source>
        <dbReference type="ARBA" id="ARBA00023157"/>
    </source>
</evidence>
<feature type="domain" description="Ig-like" evidence="15">
    <location>
        <begin position="43"/>
        <end position="128"/>
    </location>
</feature>
<dbReference type="SMART" id="SM00060">
    <property type="entry name" value="FN3"/>
    <property type="match status" value="4"/>
</dbReference>
<dbReference type="EMBL" id="ADFV01075280">
    <property type="status" value="NOT_ANNOTATED_CDS"/>
    <property type="molecule type" value="Genomic_DNA"/>
</dbReference>
<reference evidence="17" key="2">
    <citation type="submission" date="2025-08" db="UniProtKB">
        <authorList>
            <consortium name="Ensembl"/>
        </authorList>
    </citation>
    <scope>IDENTIFICATION</scope>
</reference>
<accession>G1RW80</accession>
<dbReference type="GO" id="GO:0007420">
    <property type="term" value="P:brain development"/>
    <property type="evidence" value="ECO:0007669"/>
    <property type="project" value="TreeGrafter"/>
</dbReference>
<dbReference type="PANTHER" id="PTHR44170">
    <property type="entry name" value="PROTEIN SIDEKICK"/>
    <property type="match status" value="1"/>
</dbReference>
<dbReference type="PROSITE" id="PS50853">
    <property type="entry name" value="FN3"/>
    <property type="match status" value="3"/>
</dbReference>
<keyword evidence="12" id="KW-0393">Immunoglobulin domain</keyword>
<evidence type="ECO:0000256" key="4">
    <source>
        <dbReference type="ARBA" id="ARBA00022622"/>
    </source>
</evidence>
<dbReference type="InterPro" id="IPR036179">
    <property type="entry name" value="Ig-like_dom_sf"/>
</dbReference>
<comment type="similarity">
    <text evidence="2">Belongs to the immunoglobulin superfamily. Contactin family.</text>
</comment>
<evidence type="ECO:0000256" key="13">
    <source>
        <dbReference type="SAM" id="MobiDB-lite"/>
    </source>
</evidence>
<dbReference type="FunFam" id="2.60.40.10:FF:000047">
    <property type="entry name" value="Contactin 1"/>
    <property type="match status" value="1"/>
</dbReference>
<keyword evidence="10" id="KW-0325">Glycoprotein</keyword>
<dbReference type="FunFam" id="2.60.40.10:FF:000600">
    <property type="entry name" value="Contactin 2"/>
    <property type="match status" value="1"/>
</dbReference>
<keyword evidence="9" id="KW-1015">Disulfide bond</keyword>
<evidence type="ECO:0000256" key="5">
    <source>
        <dbReference type="ARBA" id="ARBA00022729"/>
    </source>
</evidence>
<comment type="subcellular location">
    <subcellularLocation>
        <location evidence="1">Cell membrane</location>
        <topology evidence="1">Lipid-anchor</topology>
        <topology evidence="1">GPI-anchor</topology>
    </subcellularLocation>
</comment>
<dbReference type="PROSITE" id="PS50835">
    <property type="entry name" value="IG_LIKE"/>
    <property type="match status" value="5"/>
</dbReference>
<dbReference type="EMBL" id="ADFV01075278">
    <property type="status" value="NOT_ANNOTATED_CDS"/>
    <property type="molecule type" value="Genomic_DNA"/>
</dbReference>
<dbReference type="SUPFAM" id="SSF49265">
    <property type="entry name" value="Fibronectin type III"/>
    <property type="match status" value="3"/>
</dbReference>
<dbReference type="FunFam" id="2.60.40.10:FF:000035">
    <property type="entry name" value="Contactin 1"/>
    <property type="match status" value="1"/>
</dbReference>
<organism evidence="17 18">
    <name type="scientific">Nomascus leucogenys</name>
    <name type="common">Northern white-cheeked gibbon</name>
    <name type="synonym">Hylobates leucogenys</name>
    <dbReference type="NCBI Taxonomy" id="61853"/>
    <lineage>
        <taxon>Eukaryota</taxon>
        <taxon>Metazoa</taxon>
        <taxon>Chordata</taxon>
        <taxon>Craniata</taxon>
        <taxon>Vertebrata</taxon>
        <taxon>Euteleostomi</taxon>
        <taxon>Mammalia</taxon>
        <taxon>Eutheria</taxon>
        <taxon>Euarchontoglires</taxon>
        <taxon>Primates</taxon>
        <taxon>Haplorrhini</taxon>
        <taxon>Catarrhini</taxon>
        <taxon>Hylobatidae</taxon>
        <taxon>Nomascus</taxon>
    </lineage>
</organism>
<reference evidence="17 18" key="1">
    <citation type="submission" date="2012-10" db="EMBL/GenBank/DDBJ databases">
        <authorList>
            <consortium name="Gibbon Genome Sequencing Consortium"/>
        </authorList>
    </citation>
    <scope>NUCLEOTIDE SEQUENCE [LARGE SCALE GENOMIC DNA]</scope>
</reference>